<organism evidence="1 2">
    <name type="scientific">Pseudomonas rustica</name>
    <dbReference type="NCBI Taxonomy" id="2827099"/>
    <lineage>
        <taxon>Bacteria</taxon>
        <taxon>Pseudomonadati</taxon>
        <taxon>Pseudomonadota</taxon>
        <taxon>Gammaproteobacteria</taxon>
        <taxon>Pseudomonadales</taxon>
        <taxon>Pseudomonadaceae</taxon>
        <taxon>Pseudomonas</taxon>
    </lineage>
</organism>
<evidence type="ECO:0000313" key="2">
    <source>
        <dbReference type="Proteomes" id="UP000676035"/>
    </source>
</evidence>
<accession>A0ABS5MTC4</accession>
<keyword evidence="2" id="KW-1185">Reference proteome</keyword>
<proteinExistence type="predicted"/>
<sequence length="80" mass="8460">MSDATKYGQELWLLLAPTFDQATALDGFGTHPEKAQAFAGFIAAACGAMLTNTGHDYTMNVLAAIAQQVESIKSGSEVKH</sequence>
<gene>
    <name evidence="1" type="ORF">KFS80_03120</name>
</gene>
<name>A0ABS5MTC4_9PSED</name>
<dbReference type="RefSeq" id="WP_212543949.1">
    <property type="nucleotide sequence ID" value="NZ_JAGYHF010000002.1"/>
</dbReference>
<dbReference type="EMBL" id="JAGYHF010000002">
    <property type="protein sequence ID" value="MBS4077277.1"/>
    <property type="molecule type" value="Genomic_DNA"/>
</dbReference>
<reference evidence="1 2" key="1">
    <citation type="submission" date="2021-04" db="EMBL/GenBank/DDBJ databases">
        <title>Pseudomonas rustica sp. nov. isolated from raw milk.</title>
        <authorList>
            <person name="Fiedler G."/>
            <person name="Gieschler S."/>
            <person name="Kabisch J."/>
            <person name="Grimmler C."/>
            <person name="Brinks E."/>
            <person name="Wagner N."/>
            <person name="Hetzer B."/>
            <person name="Franz C.M.A.P."/>
            <person name="Boehnlein C."/>
        </authorList>
    </citation>
    <scope>NUCLEOTIDE SEQUENCE [LARGE SCALE GENOMIC DNA]</scope>
    <source>
        <strain evidence="1 2">MBT-4</strain>
    </source>
</reference>
<evidence type="ECO:0000313" key="1">
    <source>
        <dbReference type="EMBL" id="MBS4077277.1"/>
    </source>
</evidence>
<protein>
    <submittedName>
        <fullName evidence="1">Uncharacterized protein</fullName>
    </submittedName>
</protein>
<dbReference type="Proteomes" id="UP000676035">
    <property type="component" value="Unassembled WGS sequence"/>
</dbReference>
<comment type="caution">
    <text evidence="1">The sequence shown here is derived from an EMBL/GenBank/DDBJ whole genome shotgun (WGS) entry which is preliminary data.</text>
</comment>